<feature type="domain" description="4Fe-4S ferredoxin-type" evidence="6">
    <location>
        <begin position="180"/>
        <end position="203"/>
    </location>
</feature>
<dbReference type="HOGENOM" id="CLU_043374_3_2_9"/>
<evidence type="ECO:0000256" key="5">
    <source>
        <dbReference type="ARBA" id="ARBA00023014"/>
    </source>
</evidence>
<reference evidence="7 8" key="2">
    <citation type="submission" date="2007-09" db="EMBL/GenBank/DDBJ databases">
        <authorList>
            <person name="Fulton L."/>
            <person name="Clifton S."/>
            <person name="Fulton B."/>
            <person name="Xu J."/>
            <person name="Minx P."/>
            <person name="Pepin K.H."/>
            <person name="Johnson M."/>
            <person name="Thiruvilangam P."/>
            <person name="Bhonagiri V."/>
            <person name="Nash W.E."/>
            <person name="Mardis E.R."/>
            <person name="Wilson R.K."/>
        </authorList>
    </citation>
    <scope>NUCLEOTIDE SEQUENCE [LARGE SCALE GENOMIC DNA]</scope>
    <source>
        <strain evidence="7 8">M21/2</strain>
    </source>
</reference>
<dbReference type="Proteomes" id="UP000005945">
    <property type="component" value="Unassembled WGS sequence"/>
</dbReference>
<feature type="domain" description="4Fe-4S ferredoxin-type" evidence="6">
    <location>
        <begin position="115"/>
        <end position="146"/>
    </location>
</feature>
<gene>
    <name evidence="7" type="ORF">FAEPRAM212_02024</name>
</gene>
<evidence type="ECO:0000256" key="3">
    <source>
        <dbReference type="ARBA" id="ARBA00022737"/>
    </source>
</evidence>
<evidence type="ECO:0000256" key="1">
    <source>
        <dbReference type="ARBA" id="ARBA00022485"/>
    </source>
</evidence>
<dbReference type="NCBIfam" id="NF007382">
    <property type="entry name" value="PRK09898.1"/>
    <property type="match status" value="1"/>
</dbReference>
<evidence type="ECO:0000313" key="7">
    <source>
        <dbReference type="EMBL" id="EDP21297.1"/>
    </source>
</evidence>
<dbReference type="SUPFAM" id="SSF54862">
    <property type="entry name" value="4Fe-4S ferredoxins"/>
    <property type="match status" value="1"/>
</dbReference>
<dbReference type="CDD" id="cd10550">
    <property type="entry name" value="DMSOR_beta_like"/>
    <property type="match status" value="1"/>
</dbReference>
<dbReference type="GO" id="GO:0051539">
    <property type="term" value="F:4 iron, 4 sulfur cluster binding"/>
    <property type="evidence" value="ECO:0007669"/>
    <property type="project" value="UniProtKB-KW"/>
</dbReference>
<accession>A8SCP3</accession>
<protein>
    <submittedName>
        <fullName evidence="7">4Fe-4S binding domain protein</fullName>
    </submittedName>
</protein>
<dbReference type="PROSITE" id="PS51379">
    <property type="entry name" value="4FE4S_FER_2"/>
    <property type="match status" value="4"/>
</dbReference>
<keyword evidence="1" id="KW-0004">4Fe-4S</keyword>
<keyword evidence="2" id="KW-0479">Metal-binding</keyword>
<dbReference type="EMBL" id="ABED02000027">
    <property type="protein sequence ID" value="EDP21297.1"/>
    <property type="molecule type" value="Genomic_DNA"/>
</dbReference>
<dbReference type="Pfam" id="PF12800">
    <property type="entry name" value="Fer4_4"/>
    <property type="match status" value="1"/>
</dbReference>
<dbReference type="Pfam" id="PF13247">
    <property type="entry name" value="Fer4_11"/>
    <property type="match status" value="1"/>
</dbReference>
<sequence>MEPMAKTDFLTADMTRRQFMKISGKSLAGLTLSASMLSLFGCSQQQVDSGAVATWALPQGLLVVNADLCTGCQRCEINCTLTNDGVCSSYISRVKIQRRLNLDGAGNGLLSGTDNCFVYFPDTCRQCEDPACGNACPQKAITTDSRGIRVVDTDKCIGCGACHDACPWHMPTVNPETGKSSKCIACGACVAGCPSGALSIVDWDAVTSAAQAAYLDL</sequence>
<dbReference type="InterPro" id="IPR017900">
    <property type="entry name" value="4Fe4S_Fe_S_CS"/>
</dbReference>
<dbReference type="PANTHER" id="PTHR42859:SF17">
    <property type="entry name" value="ELECTRON TRANSPORT PROTEIN HYDN-RELATED"/>
    <property type="match status" value="1"/>
</dbReference>
<evidence type="ECO:0000256" key="2">
    <source>
        <dbReference type="ARBA" id="ARBA00022723"/>
    </source>
</evidence>
<reference evidence="7 8" key="1">
    <citation type="submission" date="2007-09" db="EMBL/GenBank/DDBJ databases">
        <title>Draft genome sequence of Faecalibacterium prausnitzii M21/2.</title>
        <authorList>
            <person name="Sudarsanam P."/>
            <person name="Ley R."/>
            <person name="Guruge J."/>
            <person name="Turnbaugh P.J."/>
            <person name="Mahowald M."/>
            <person name="Liep D."/>
            <person name="Gordon J."/>
        </authorList>
    </citation>
    <scope>NUCLEOTIDE SEQUENCE [LARGE SCALE GENOMIC DNA]</scope>
    <source>
        <strain evidence="7 8">M21/2</strain>
    </source>
</reference>
<dbReference type="PROSITE" id="PS00198">
    <property type="entry name" value="4FE4S_FER_1"/>
    <property type="match status" value="2"/>
</dbReference>
<keyword evidence="3" id="KW-0677">Repeat</keyword>
<feature type="domain" description="4Fe-4S ferredoxin-type" evidence="6">
    <location>
        <begin position="147"/>
        <end position="176"/>
    </location>
</feature>
<keyword evidence="5" id="KW-0411">Iron-sulfur</keyword>
<proteinExistence type="predicted"/>
<keyword evidence="4" id="KW-0408">Iron</keyword>
<dbReference type="Gene3D" id="3.30.70.20">
    <property type="match status" value="2"/>
</dbReference>
<dbReference type="GO" id="GO:0046872">
    <property type="term" value="F:metal ion binding"/>
    <property type="evidence" value="ECO:0007669"/>
    <property type="project" value="UniProtKB-KW"/>
</dbReference>
<dbReference type="InterPro" id="IPR050294">
    <property type="entry name" value="RnfB_subfamily"/>
</dbReference>
<feature type="domain" description="4Fe-4S ferredoxin-type" evidence="6">
    <location>
        <begin position="60"/>
        <end position="79"/>
    </location>
</feature>
<evidence type="ECO:0000259" key="6">
    <source>
        <dbReference type="PROSITE" id="PS51379"/>
    </source>
</evidence>
<evidence type="ECO:0000313" key="8">
    <source>
        <dbReference type="Proteomes" id="UP000005945"/>
    </source>
</evidence>
<dbReference type="InterPro" id="IPR017896">
    <property type="entry name" value="4Fe4S_Fe-S-bd"/>
</dbReference>
<name>A8SCP3_9FIRM</name>
<dbReference type="AlphaFoldDB" id="A8SCP3"/>
<evidence type="ECO:0000256" key="4">
    <source>
        <dbReference type="ARBA" id="ARBA00023004"/>
    </source>
</evidence>
<organism evidence="7 8">
    <name type="scientific">Faecalibacterium prausnitzii M21/2</name>
    <dbReference type="NCBI Taxonomy" id="411485"/>
    <lineage>
        <taxon>Bacteria</taxon>
        <taxon>Bacillati</taxon>
        <taxon>Bacillota</taxon>
        <taxon>Clostridia</taxon>
        <taxon>Eubacteriales</taxon>
        <taxon>Oscillospiraceae</taxon>
        <taxon>Faecalibacterium</taxon>
    </lineage>
</organism>
<comment type="caution">
    <text evidence="7">The sequence shown here is derived from an EMBL/GenBank/DDBJ whole genome shotgun (WGS) entry which is preliminary data.</text>
</comment>
<dbReference type="PANTHER" id="PTHR42859">
    <property type="entry name" value="OXIDOREDUCTASE"/>
    <property type="match status" value="1"/>
</dbReference>